<evidence type="ECO:0000256" key="1">
    <source>
        <dbReference type="SAM" id="MobiDB-lite"/>
    </source>
</evidence>
<feature type="region of interest" description="Disordered" evidence="1">
    <location>
        <begin position="38"/>
        <end position="81"/>
    </location>
</feature>
<comment type="caution">
    <text evidence="2">The sequence shown here is derived from an EMBL/GenBank/DDBJ whole genome shotgun (WGS) entry which is preliminary data.</text>
</comment>
<keyword evidence="3" id="KW-1185">Reference proteome</keyword>
<dbReference type="Proteomes" id="UP001066276">
    <property type="component" value="Chromosome 10"/>
</dbReference>
<protein>
    <submittedName>
        <fullName evidence="2">Uncharacterized protein</fullName>
    </submittedName>
</protein>
<organism evidence="2 3">
    <name type="scientific">Pleurodeles waltl</name>
    <name type="common">Iberian ribbed newt</name>
    <dbReference type="NCBI Taxonomy" id="8319"/>
    <lineage>
        <taxon>Eukaryota</taxon>
        <taxon>Metazoa</taxon>
        <taxon>Chordata</taxon>
        <taxon>Craniata</taxon>
        <taxon>Vertebrata</taxon>
        <taxon>Euteleostomi</taxon>
        <taxon>Amphibia</taxon>
        <taxon>Batrachia</taxon>
        <taxon>Caudata</taxon>
        <taxon>Salamandroidea</taxon>
        <taxon>Salamandridae</taxon>
        <taxon>Pleurodelinae</taxon>
        <taxon>Pleurodeles</taxon>
    </lineage>
</organism>
<name>A0AAV7M2C8_PLEWA</name>
<accession>A0AAV7M2C8</accession>
<dbReference type="AlphaFoldDB" id="A0AAV7M2C8"/>
<dbReference type="EMBL" id="JANPWB010000014">
    <property type="protein sequence ID" value="KAJ1097936.1"/>
    <property type="molecule type" value="Genomic_DNA"/>
</dbReference>
<gene>
    <name evidence="2" type="ORF">NDU88_003052</name>
</gene>
<proteinExistence type="predicted"/>
<reference evidence="2" key="1">
    <citation type="journal article" date="2022" name="bioRxiv">
        <title>Sequencing and chromosome-scale assembly of the giantPleurodeles waltlgenome.</title>
        <authorList>
            <person name="Brown T."/>
            <person name="Elewa A."/>
            <person name="Iarovenko S."/>
            <person name="Subramanian E."/>
            <person name="Araus A.J."/>
            <person name="Petzold A."/>
            <person name="Susuki M."/>
            <person name="Suzuki K.-i.T."/>
            <person name="Hayashi T."/>
            <person name="Toyoda A."/>
            <person name="Oliveira C."/>
            <person name="Osipova E."/>
            <person name="Leigh N.D."/>
            <person name="Simon A."/>
            <person name="Yun M.H."/>
        </authorList>
    </citation>
    <scope>NUCLEOTIDE SEQUENCE</scope>
    <source>
        <strain evidence="2">20211129_DDA</strain>
        <tissue evidence="2">Liver</tissue>
    </source>
</reference>
<evidence type="ECO:0000313" key="3">
    <source>
        <dbReference type="Proteomes" id="UP001066276"/>
    </source>
</evidence>
<feature type="compositionally biased region" description="Basic residues" evidence="1">
    <location>
        <begin position="57"/>
        <end position="69"/>
    </location>
</feature>
<sequence length="81" mass="9334">MLEAVTLDEVSEQNSLEEQLNVRRGEAWKCPKRARLTKRVRTEQLSAQSPVPGDKQNRRKGKNRRRSKKITGDNGEQDSDE</sequence>
<evidence type="ECO:0000313" key="2">
    <source>
        <dbReference type="EMBL" id="KAJ1097936.1"/>
    </source>
</evidence>